<feature type="binding site" evidence="7">
    <location>
        <position position="79"/>
    </location>
    <ligand>
        <name>FAD</name>
        <dbReference type="ChEBI" id="CHEBI:57692"/>
    </ligand>
</feature>
<feature type="binding site" evidence="8">
    <location>
        <position position="343"/>
    </location>
    <ligand>
        <name>NADP(+)</name>
        <dbReference type="ChEBI" id="CHEBI:58349"/>
    </ligand>
</feature>
<dbReference type="Gene3D" id="3.50.50.60">
    <property type="entry name" value="FAD/NAD(P)-binding domain"/>
    <property type="match status" value="1"/>
</dbReference>
<evidence type="ECO:0000256" key="1">
    <source>
        <dbReference type="ARBA" id="ARBA00001974"/>
    </source>
</evidence>
<keyword evidence="4 7" id="KW-0274">FAD</keyword>
<dbReference type="InterPro" id="IPR036188">
    <property type="entry name" value="FAD/NAD-bd_sf"/>
</dbReference>
<dbReference type="PRINTS" id="PR00419">
    <property type="entry name" value="ADXRDTASE"/>
</dbReference>
<dbReference type="PIRSF" id="PIRSF000362">
    <property type="entry name" value="FNR"/>
    <property type="match status" value="1"/>
</dbReference>
<dbReference type="SUPFAM" id="SSF51971">
    <property type="entry name" value="Nucleotide-binding domain"/>
    <property type="match status" value="1"/>
</dbReference>
<feature type="binding site" evidence="7">
    <location>
        <begin position="343"/>
        <end position="345"/>
    </location>
    <ligand>
        <name>FAD</name>
        <dbReference type="ChEBI" id="CHEBI:57692"/>
    </ligand>
</feature>
<dbReference type="Pfam" id="PF07992">
    <property type="entry name" value="Pyr_redox_2"/>
    <property type="match status" value="1"/>
</dbReference>
<dbReference type="OrthoDB" id="9815647at2"/>
<evidence type="ECO:0000256" key="5">
    <source>
        <dbReference type="ARBA" id="ARBA00022857"/>
    </source>
</evidence>
<dbReference type="InterPro" id="IPR055275">
    <property type="entry name" value="Ferredox_Rdtase"/>
</dbReference>
<evidence type="ECO:0000313" key="11">
    <source>
        <dbReference type="Proteomes" id="UP000321275"/>
    </source>
</evidence>
<dbReference type="PANTHER" id="PTHR48467">
    <property type="entry name" value="GLUTAMATE SYNTHASE 1 [NADH], CHLOROPLASTIC-LIKE"/>
    <property type="match status" value="1"/>
</dbReference>
<dbReference type="RefSeq" id="WP_146802863.1">
    <property type="nucleotide sequence ID" value="NZ_BJUK01000017.1"/>
</dbReference>
<comment type="similarity">
    <text evidence="2">Belongs to the ferredoxin--NADP reductase type 1 family.</text>
</comment>
<evidence type="ECO:0000256" key="6">
    <source>
        <dbReference type="ARBA" id="ARBA00023002"/>
    </source>
</evidence>
<name>A0A510X819_9GAMM</name>
<dbReference type="AlphaFoldDB" id="A0A510X819"/>
<keyword evidence="6" id="KW-0560">Oxidoreductase</keyword>
<evidence type="ECO:0000256" key="8">
    <source>
        <dbReference type="PIRSR" id="PIRSR000362-2"/>
    </source>
</evidence>
<dbReference type="Gene3D" id="3.40.50.720">
    <property type="entry name" value="NAD(P)-binding Rossmann-like Domain"/>
    <property type="match status" value="1"/>
</dbReference>
<reference evidence="10 11" key="1">
    <citation type="submission" date="2019-07" db="EMBL/GenBank/DDBJ databases">
        <title>Whole genome shotgun sequence of Halomonas pacifica NBRC 102220.</title>
        <authorList>
            <person name="Hosoyama A."/>
            <person name="Uohara A."/>
            <person name="Ohji S."/>
            <person name="Ichikawa N."/>
        </authorList>
    </citation>
    <scope>NUCLEOTIDE SEQUENCE [LARGE SCALE GENOMIC DNA]</scope>
    <source>
        <strain evidence="10 11">NBRC 102220</strain>
    </source>
</reference>
<comment type="cofactor">
    <cofactor evidence="1 7">
        <name>FAD</name>
        <dbReference type="ChEBI" id="CHEBI:57692"/>
    </cofactor>
</comment>
<dbReference type="PANTHER" id="PTHR48467:SF1">
    <property type="entry name" value="GLUTAMATE SYNTHASE 1 [NADH], CHLOROPLASTIC-LIKE"/>
    <property type="match status" value="1"/>
</dbReference>
<feature type="domain" description="FAD/NAD(P)-binding" evidence="9">
    <location>
        <begin position="5"/>
        <end position="222"/>
    </location>
</feature>
<keyword evidence="3" id="KW-0285">Flavoprotein</keyword>
<evidence type="ECO:0000256" key="7">
    <source>
        <dbReference type="PIRSR" id="PIRSR000362-1"/>
    </source>
</evidence>
<accession>A0A510X819</accession>
<dbReference type="InterPro" id="IPR021163">
    <property type="entry name" value="Ferredox_Rdtase_adrenod"/>
</dbReference>
<feature type="binding site" evidence="7">
    <location>
        <position position="14"/>
    </location>
    <ligand>
        <name>FAD</name>
        <dbReference type="ChEBI" id="CHEBI:57692"/>
    </ligand>
</feature>
<evidence type="ECO:0000256" key="3">
    <source>
        <dbReference type="ARBA" id="ARBA00022630"/>
    </source>
</evidence>
<evidence type="ECO:0000313" key="10">
    <source>
        <dbReference type="EMBL" id="GEK47523.1"/>
    </source>
</evidence>
<gene>
    <name evidence="10" type="ORF">HPA02_18060</name>
</gene>
<proteinExistence type="inferred from homology"/>
<comment type="caution">
    <text evidence="10">The sequence shown here is derived from an EMBL/GenBank/DDBJ whole genome shotgun (WGS) entry which is preliminary data.</text>
</comment>
<feature type="binding site" evidence="7">
    <location>
        <position position="336"/>
    </location>
    <ligand>
        <name>FAD</name>
        <dbReference type="ChEBI" id="CHEBI:57692"/>
    </ligand>
</feature>
<protein>
    <submittedName>
        <fullName evidence="10">NADPH-ferredoxin reductase FprA</fullName>
    </submittedName>
</protein>
<keyword evidence="11" id="KW-1185">Reference proteome</keyword>
<evidence type="ECO:0000259" key="9">
    <source>
        <dbReference type="Pfam" id="PF07992"/>
    </source>
</evidence>
<evidence type="ECO:0000256" key="2">
    <source>
        <dbReference type="ARBA" id="ARBA00008312"/>
    </source>
</evidence>
<sequence>MTAPSIAIVGAGPSGCYLAQALRKQWAEARIDIFDRLPVPFGLVRYGVAPDHPGTKAVTRQFERLFERDGIGFHGNLTLGRDFTLDELREAYDVVALATGLAADRRLGIPGDDLPGVYGAGALTRRLNDHPDEQGMRPDLGRRAVIIGQGNVGIDVLRLLSKPEAAFEGSELSPEALAACRATPLARLDIVGRSSAAEAKCDAAMLRELGRLAGLSFHFHATLPAPESVEDQAVSLRLAAFHELAERHTESHTESNGCQIHFHFGWTPEAVLGEARVEAVRFHGGESGRETLELAADSLITAIGFAQHDPDLPGAPDAPRPDDQGRLAPGLYCTGWLRRGPRGTIPENRQDARAVAATIAADLVADRAERPLGRPGAAALPAAAIARATDFAGWKRIQAVEAAEAPAGRLCRRIPDLARLLEIAQATPVGGP</sequence>
<evidence type="ECO:0000256" key="4">
    <source>
        <dbReference type="ARBA" id="ARBA00022827"/>
    </source>
</evidence>
<dbReference type="GO" id="GO:0016491">
    <property type="term" value="F:oxidoreductase activity"/>
    <property type="evidence" value="ECO:0007669"/>
    <property type="project" value="UniProtKB-KW"/>
</dbReference>
<dbReference type="EMBL" id="BJUK01000017">
    <property type="protein sequence ID" value="GEK47523.1"/>
    <property type="molecule type" value="Genomic_DNA"/>
</dbReference>
<dbReference type="InterPro" id="IPR023753">
    <property type="entry name" value="FAD/NAD-binding_dom"/>
</dbReference>
<feature type="binding site" evidence="8">
    <location>
        <begin position="149"/>
        <end position="152"/>
    </location>
    <ligand>
        <name>NADP(+)</name>
        <dbReference type="ChEBI" id="CHEBI:58349"/>
    </ligand>
</feature>
<dbReference type="Proteomes" id="UP000321275">
    <property type="component" value="Unassembled WGS sequence"/>
</dbReference>
<keyword evidence="5 8" id="KW-0521">NADP</keyword>
<organism evidence="10 11">
    <name type="scientific">Bisbaumannia pacifica</name>
    <dbReference type="NCBI Taxonomy" id="77098"/>
    <lineage>
        <taxon>Bacteria</taxon>
        <taxon>Pseudomonadati</taxon>
        <taxon>Pseudomonadota</taxon>
        <taxon>Gammaproteobacteria</taxon>
        <taxon>Oceanospirillales</taxon>
        <taxon>Halomonadaceae</taxon>
        <taxon>Bisbaumannia</taxon>
    </lineage>
</organism>
<feature type="binding site" evidence="7">
    <location>
        <position position="43"/>
    </location>
    <ligand>
        <name>FAD</name>
        <dbReference type="ChEBI" id="CHEBI:57692"/>
    </ligand>
</feature>